<evidence type="ECO:0000313" key="2">
    <source>
        <dbReference type="EMBL" id="GFQ07414.1"/>
    </source>
</evidence>
<feature type="transmembrane region" description="Helical" evidence="1">
    <location>
        <begin position="159"/>
        <end position="189"/>
    </location>
</feature>
<feature type="transmembrane region" description="Helical" evidence="1">
    <location>
        <begin position="210"/>
        <end position="230"/>
    </location>
</feature>
<organism evidence="2 3">
    <name type="scientific">Phtheirospermum japonicum</name>
    <dbReference type="NCBI Taxonomy" id="374723"/>
    <lineage>
        <taxon>Eukaryota</taxon>
        <taxon>Viridiplantae</taxon>
        <taxon>Streptophyta</taxon>
        <taxon>Embryophyta</taxon>
        <taxon>Tracheophyta</taxon>
        <taxon>Spermatophyta</taxon>
        <taxon>Magnoliopsida</taxon>
        <taxon>eudicotyledons</taxon>
        <taxon>Gunneridae</taxon>
        <taxon>Pentapetalae</taxon>
        <taxon>asterids</taxon>
        <taxon>lamiids</taxon>
        <taxon>Lamiales</taxon>
        <taxon>Orobanchaceae</taxon>
        <taxon>Orobanchaceae incertae sedis</taxon>
        <taxon>Phtheirospermum</taxon>
    </lineage>
</organism>
<dbReference type="OrthoDB" id="908843at2759"/>
<keyword evidence="1" id="KW-1133">Transmembrane helix</keyword>
<evidence type="ECO:0008006" key="4">
    <source>
        <dbReference type="Google" id="ProtNLM"/>
    </source>
</evidence>
<protein>
    <recommendedName>
        <fullName evidence="4">Transmembrane protein</fullName>
    </recommendedName>
</protein>
<name>A0A830DI60_9LAMI</name>
<sequence length="303" mass="33721">MSVIALFSVFLTSSVLWLFLYSLTSLSEDIFVTSQQSFMPNPNSFDMPDPTIPGLSPAQTTGPFRQLQEDLAIILVVEIAFFLASFIISFFSTFSTTLISAMSYKAKNLSLKELFSIICRKWTRPLITTFYVTAIVMGYFFVVSVLAAPLLVYRSKATLSVAILIGVVAFVFYLYLSVSWVLAVVISVVEESYGLKALGKAAALVEGKKLQGFLINVCFELLVLIIFCGYKVVLGYKGSWLLESSVMSRLFVVIFLGLVKIFVAVAYTVLYFKCKEDNGEEIELHGNIEYTKVQNTELGHDMA</sequence>
<keyword evidence="3" id="KW-1185">Reference proteome</keyword>
<dbReference type="PANTHER" id="PTHR33133">
    <property type="entry name" value="OS08G0107100 PROTEIN-RELATED"/>
    <property type="match status" value="1"/>
</dbReference>
<reference evidence="2" key="1">
    <citation type="submission" date="2020-07" db="EMBL/GenBank/DDBJ databases">
        <title>Ethylene signaling mediates host invasion by parasitic plants.</title>
        <authorList>
            <person name="Yoshida S."/>
        </authorList>
    </citation>
    <scope>NUCLEOTIDE SEQUENCE</scope>
    <source>
        <strain evidence="2">Okayama</strain>
    </source>
</reference>
<gene>
    <name evidence="2" type="ORF">PHJA_002885500</name>
</gene>
<dbReference type="AlphaFoldDB" id="A0A830DI60"/>
<dbReference type="Proteomes" id="UP000653305">
    <property type="component" value="Unassembled WGS sequence"/>
</dbReference>
<feature type="transmembrane region" description="Helical" evidence="1">
    <location>
        <begin position="125"/>
        <end position="153"/>
    </location>
</feature>
<proteinExistence type="predicted"/>
<feature type="transmembrane region" description="Helical" evidence="1">
    <location>
        <begin position="71"/>
        <end position="104"/>
    </location>
</feature>
<keyword evidence="1" id="KW-0472">Membrane</keyword>
<feature type="transmembrane region" description="Helical" evidence="1">
    <location>
        <begin position="250"/>
        <end position="272"/>
    </location>
</feature>
<dbReference type="EMBL" id="BMAC01001493">
    <property type="protein sequence ID" value="GFQ07414.1"/>
    <property type="molecule type" value="Genomic_DNA"/>
</dbReference>
<accession>A0A830DI60</accession>
<evidence type="ECO:0000256" key="1">
    <source>
        <dbReference type="SAM" id="Phobius"/>
    </source>
</evidence>
<keyword evidence="1" id="KW-0812">Transmembrane</keyword>
<dbReference type="PANTHER" id="PTHR33133:SF1">
    <property type="entry name" value="EXPRESSED PROTEIN-RELATED"/>
    <property type="match status" value="1"/>
</dbReference>
<evidence type="ECO:0000313" key="3">
    <source>
        <dbReference type="Proteomes" id="UP000653305"/>
    </source>
</evidence>
<comment type="caution">
    <text evidence="2">The sequence shown here is derived from an EMBL/GenBank/DDBJ whole genome shotgun (WGS) entry which is preliminary data.</text>
</comment>